<proteinExistence type="predicted"/>
<dbReference type="SUPFAM" id="SSF48452">
    <property type="entry name" value="TPR-like"/>
    <property type="match status" value="1"/>
</dbReference>
<organism evidence="1 2">
    <name type="scientific">Candidatus Thiodiazotropha taylori</name>
    <dbReference type="NCBI Taxonomy" id="2792791"/>
    <lineage>
        <taxon>Bacteria</taxon>
        <taxon>Pseudomonadati</taxon>
        <taxon>Pseudomonadota</taxon>
        <taxon>Gammaproteobacteria</taxon>
        <taxon>Chromatiales</taxon>
        <taxon>Sedimenticolaceae</taxon>
        <taxon>Candidatus Thiodiazotropha</taxon>
    </lineage>
</organism>
<dbReference type="InterPro" id="IPR011990">
    <property type="entry name" value="TPR-like_helical_dom_sf"/>
</dbReference>
<gene>
    <name evidence="1" type="ORF">JAZ07_22220</name>
</gene>
<comment type="caution">
    <text evidence="1">The sequence shown here is derived from an EMBL/GenBank/DDBJ whole genome shotgun (WGS) entry which is preliminary data.</text>
</comment>
<dbReference type="Proteomes" id="UP000886667">
    <property type="component" value="Unassembled WGS sequence"/>
</dbReference>
<dbReference type="EMBL" id="JAEPCM010000843">
    <property type="protein sequence ID" value="MCG7949062.1"/>
    <property type="molecule type" value="Genomic_DNA"/>
</dbReference>
<name>A0A9E4N7M5_9GAMM</name>
<dbReference type="Pfam" id="PF12770">
    <property type="entry name" value="CHAT"/>
    <property type="match status" value="1"/>
</dbReference>
<sequence>MPIASALTINKNHMSCALLCALLLYLPLSISQDRLSDRQGEFETGSFAAIESSPHSKAARLNNQGLQAQKKQQLDIAIGHFLEAAEIAAGADSMEASRYRLNAVRAMLEAGRSKQGLAQLAKTSELLNQQSEAATELRLAIADLYRGLVNDLAEPARLRLKALEQLTLAEQNLAGRDPAMLSWIYGYKGALYEDESRHEESLQLTRLAIAEAEQSPNMSPLYRWEWQLARNLANLGETEKAVAAYARAANHLNQQRRVLESKPDSFKQIISPFYYQYADLLLQQSEPADSAERQARLKQVQQLMESVKAAEVIDYFQDQCVVQNSTSLNDVESGSAILYPILLNDRLELIATVKGKLTQVSVPVSRLEILAAVRDFRLNIQVDTATRDYLHLAQKLYTWLIAPIEEILMAQQVKTLVVIPDGPMRTIPFSALHDGDQYLIERYALATAPGLNLVASSLESAQQPVVFAGGLSEAVQGFSPLPSVSEELSNIEQLMSSRVLKDQQFTKDALTEELIVGDYSIVHLATHGQFRGSYADSFLLTYDGRLQIDELGNALVSRQAGHRTLDLLVLSACESAAGDDRAALGLAGVAIKSGASSAVASLWEVDDEATRQLISNFYTNLAAAERTSKAGSLQQAQKKLIAQDEFSHPSNWAPFLIIGEWQ</sequence>
<accession>A0A9E4N7M5</accession>
<evidence type="ECO:0000313" key="1">
    <source>
        <dbReference type="EMBL" id="MCG7949062.1"/>
    </source>
</evidence>
<protein>
    <submittedName>
        <fullName evidence="1">CHAT domain-containing protein</fullName>
    </submittedName>
</protein>
<reference evidence="1" key="1">
    <citation type="journal article" date="2021" name="Proc. Natl. Acad. Sci. U.S.A.">
        <title>Global biogeography of chemosynthetic symbionts reveals both localized and globally distributed symbiont groups. .</title>
        <authorList>
            <person name="Osvatic J.T."/>
            <person name="Wilkins L.G.E."/>
            <person name="Leibrecht L."/>
            <person name="Leray M."/>
            <person name="Zauner S."/>
            <person name="Polzin J."/>
            <person name="Camacho Y."/>
            <person name="Gros O."/>
            <person name="van Gils J.A."/>
            <person name="Eisen J.A."/>
            <person name="Petersen J.M."/>
            <person name="Yuen B."/>
        </authorList>
    </citation>
    <scope>NUCLEOTIDE SEQUENCE</scope>
    <source>
        <strain evidence="1">MAGclacostrist064TRANS</strain>
    </source>
</reference>
<dbReference type="PANTHER" id="PTHR10098">
    <property type="entry name" value="RAPSYN-RELATED"/>
    <property type="match status" value="1"/>
</dbReference>
<dbReference type="AlphaFoldDB" id="A0A9E4N7M5"/>
<dbReference type="InterPro" id="IPR024983">
    <property type="entry name" value="CHAT_dom"/>
</dbReference>
<evidence type="ECO:0000313" key="2">
    <source>
        <dbReference type="Proteomes" id="UP000886667"/>
    </source>
</evidence>